<dbReference type="Proteomes" id="UP000801492">
    <property type="component" value="Unassembled WGS sequence"/>
</dbReference>
<evidence type="ECO:0000313" key="1">
    <source>
        <dbReference type="EMBL" id="KAF2884650.1"/>
    </source>
</evidence>
<keyword evidence="2" id="KW-1185">Reference proteome</keyword>
<protein>
    <submittedName>
        <fullName evidence="1">Uncharacterized protein</fullName>
    </submittedName>
</protein>
<dbReference type="AlphaFoldDB" id="A0A8K0CIR7"/>
<gene>
    <name evidence="1" type="ORF">ILUMI_21510</name>
</gene>
<dbReference type="OrthoDB" id="6750366at2759"/>
<comment type="caution">
    <text evidence="1">The sequence shown here is derived from an EMBL/GenBank/DDBJ whole genome shotgun (WGS) entry which is preliminary data.</text>
</comment>
<evidence type="ECO:0000313" key="2">
    <source>
        <dbReference type="Proteomes" id="UP000801492"/>
    </source>
</evidence>
<sequence>MLFAFVIFYRPFWFVSNTPEFPKSEGIKVNELVAIIPIESLLNHTTKRLCSILVLPKDFKLEELIDADFIYKWECDGNSGHTECHRKSEEENAEQETIFTDSGMLLFSVVPLRLAATMKTTKEKVSIKVDRVVLGKGTSNTGNVARRFFQQSDKTSQMTGLDANLLQRFHVILTVSSFGYDINYAEFDTYAEETAEFMRN</sequence>
<name>A0A8K0CIR7_IGNLU</name>
<proteinExistence type="predicted"/>
<dbReference type="EMBL" id="VTPC01090145">
    <property type="protein sequence ID" value="KAF2884650.1"/>
    <property type="molecule type" value="Genomic_DNA"/>
</dbReference>
<organism evidence="1 2">
    <name type="scientific">Ignelater luminosus</name>
    <name type="common">Cucubano</name>
    <name type="synonym">Pyrophorus luminosus</name>
    <dbReference type="NCBI Taxonomy" id="2038154"/>
    <lineage>
        <taxon>Eukaryota</taxon>
        <taxon>Metazoa</taxon>
        <taxon>Ecdysozoa</taxon>
        <taxon>Arthropoda</taxon>
        <taxon>Hexapoda</taxon>
        <taxon>Insecta</taxon>
        <taxon>Pterygota</taxon>
        <taxon>Neoptera</taxon>
        <taxon>Endopterygota</taxon>
        <taxon>Coleoptera</taxon>
        <taxon>Polyphaga</taxon>
        <taxon>Elateriformia</taxon>
        <taxon>Elateroidea</taxon>
        <taxon>Elateridae</taxon>
        <taxon>Agrypninae</taxon>
        <taxon>Pyrophorini</taxon>
        <taxon>Ignelater</taxon>
    </lineage>
</organism>
<reference evidence="1" key="1">
    <citation type="submission" date="2019-08" db="EMBL/GenBank/DDBJ databases">
        <title>The genome of the North American firefly Photinus pyralis.</title>
        <authorList>
            <consortium name="Photinus pyralis genome working group"/>
            <person name="Fallon T.R."/>
            <person name="Sander Lower S.E."/>
            <person name="Weng J.-K."/>
        </authorList>
    </citation>
    <scope>NUCLEOTIDE SEQUENCE</scope>
    <source>
        <strain evidence="1">TRF0915ILg1</strain>
        <tissue evidence="1">Whole body</tissue>
    </source>
</reference>
<accession>A0A8K0CIR7</accession>